<protein>
    <recommendedName>
        <fullName evidence="10">Peptidase M43 pregnancy-associated plasma-A domain-containing protein</fullName>
    </recommendedName>
</protein>
<keyword evidence="5" id="KW-0378">Hydrolase</keyword>
<dbReference type="GO" id="GO:0006508">
    <property type="term" value="P:proteolysis"/>
    <property type="evidence" value="ECO:0007669"/>
    <property type="project" value="UniProtKB-KW"/>
</dbReference>
<dbReference type="AlphaFoldDB" id="A0A7K0C253"/>
<dbReference type="Gene3D" id="3.40.390.10">
    <property type="entry name" value="Collagenase (Catalytic Domain)"/>
    <property type="match status" value="1"/>
</dbReference>
<keyword evidence="12" id="KW-1185">Reference proteome</keyword>
<dbReference type="EMBL" id="WEGH01000003">
    <property type="protein sequence ID" value="MQY07537.1"/>
    <property type="molecule type" value="Genomic_DNA"/>
</dbReference>
<keyword evidence="3" id="KW-0479">Metal-binding</keyword>
<name>A0A7K0C253_9ACTN</name>
<dbReference type="Proteomes" id="UP000487268">
    <property type="component" value="Unassembled WGS sequence"/>
</dbReference>
<comment type="similarity">
    <text evidence="1">Belongs to the peptidase M43B family.</text>
</comment>
<dbReference type="SUPFAM" id="SSF55486">
    <property type="entry name" value="Metalloproteases ('zincins'), catalytic domain"/>
    <property type="match status" value="1"/>
</dbReference>
<dbReference type="PANTHER" id="PTHR47466:SF1">
    <property type="entry name" value="METALLOPROTEASE MEP1 (AFU_ORTHOLOGUE AFUA_1G07730)-RELATED"/>
    <property type="match status" value="1"/>
</dbReference>
<proteinExistence type="inferred from homology"/>
<comment type="caution">
    <text evidence="11">The sequence shown here is derived from an EMBL/GenBank/DDBJ whole genome shotgun (WGS) entry which is preliminary data.</text>
</comment>
<reference evidence="11 12" key="1">
    <citation type="submission" date="2019-10" db="EMBL/GenBank/DDBJ databases">
        <title>Actinomadura rubteroloni sp. nov. and Actinomadura macrotermitis sp. nov., isolated from the gut of fungus growing-termite Macrotermes natalensis.</title>
        <authorList>
            <person name="Benndorf R."/>
            <person name="Martin K."/>
            <person name="Kuefner M."/>
            <person name="De Beer W."/>
            <person name="Kaster A.-K."/>
            <person name="Vollmers J."/>
            <person name="Poulsen M."/>
            <person name="Beemelmanns C."/>
        </authorList>
    </citation>
    <scope>NUCLEOTIDE SEQUENCE [LARGE SCALE GENOMIC DNA]</scope>
    <source>
        <strain evidence="11 12">RB68</strain>
    </source>
</reference>
<organism evidence="11 12">
    <name type="scientific">Actinomadura macrotermitis</name>
    <dbReference type="NCBI Taxonomy" id="2585200"/>
    <lineage>
        <taxon>Bacteria</taxon>
        <taxon>Bacillati</taxon>
        <taxon>Actinomycetota</taxon>
        <taxon>Actinomycetes</taxon>
        <taxon>Streptosporangiales</taxon>
        <taxon>Thermomonosporaceae</taxon>
        <taxon>Actinomadura</taxon>
    </lineage>
</organism>
<dbReference type="CDD" id="cd04275">
    <property type="entry name" value="ZnMc_pappalysin_like"/>
    <property type="match status" value="1"/>
</dbReference>
<evidence type="ECO:0000313" key="12">
    <source>
        <dbReference type="Proteomes" id="UP000487268"/>
    </source>
</evidence>
<keyword evidence="8" id="KW-1015">Disulfide bond</keyword>
<dbReference type="GO" id="GO:0046872">
    <property type="term" value="F:metal ion binding"/>
    <property type="evidence" value="ECO:0007669"/>
    <property type="project" value="UniProtKB-KW"/>
</dbReference>
<gene>
    <name evidence="11" type="ORF">ACRB68_56380</name>
</gene>
<keyword evidence="4 9" id="KW-0732">Signal</keyword>
<dbReference type="RefSeq" id="WP_328594878.1">
    <property type="nucleotide sequence ID" value="NZ_WEGH01000003.1"/>
</dbReference>
<evidence type="ECO:0000256" key="2">
    <source>
        <dbReference type="ARBA" id="ARBA00022670"/>
    </source>
</evidence>
<evidence type="ECO:0000256" key="6">
    <source>
        <dbReference type="ARBA" id="ARBA00022833"/>
    </source>
</evidence>
<keyword evidence="6" id="KW-0862">Zinc</keyword>
<dbReference type="PANTHER" id="PTHR47466">
    <property type="match status" value="1"/>
</dbReference>
<dbReference type="Pfam" id="PF05572">
    <property type="entry name" value="Peptidase_M43"/>
    <property type="match status" value="1"/>
</dbReference>
<dbReference type="InterPro" id="IPR024079">
    <property type="entry name" value="MetalloPept_cat_dom_sf"/>
</dbReference>
<evidence type="ECO:0000259" key="10">
    <source>
        <dbReference type="Pfam" id="PF05572"/>
    </source>
</evidence>
<feature type="domain" description="Peptidase M43 pregnancy-associated plasma-A" evidence="10">
    <location>
        <begin position="214"/>
        <end position="292"/>
    </location>
</feature>
<keyword evidence="2" id="KW-0645">Protease</keyword>
<dbReference type="GO" id="GO:0008237">
    <property type="term" value="F:metallopeptidase activity"/>
    <property type="evidence" value="ECO:0007669"/>
    <property type="project" value="UniProtKB-KW"/>
</dbReference>
<evidence type="ECO:0000256" key="3">
    <source>
        <dbReference type="ARBA" id="ARBA00022723"/>
    </source>
</evidence>
<accession>A0A7K0C253</accession>
<evidence type="ECO:0000256" key="9">
    <source>
        <dbReference type="SAM" id="SignalP"/>
    </source>
</evidence>
<dbReference type="InterPro" id="IPR008754">
    <property type="entry name" value="Peptidase_M43"/>
</dbReference>
<evidence type="ECO:0000256" key="7">
    <source>
        <dbReference type="ARBA" id="ARBA00023049"/>
    </source>
</evidence>
<feature type="signal peptide" evidence="9">
    <location>
        <begin position="1"/>
        <end position="17"/>
    </location>
</feature>
<evidence type="ECO:0000313" key="11">
    <source>
        <dbReference type="EMBL" id="MQY07537.1"/>
    </source>
</evidence>
<evidence type="ECO:0000256" key="5">
    <source>
        <dbReference type="ARBA" id="ARBA00022801"/>
    </source>
</evidence>
<evidence type="ECO:0000256" key="4">
    <source>
        <dbReference type="ARBA" id="ARBA00022729"/>
    </source>
</evidence>
<sequence>MKPFAAAVLLAAALVPAAPGTAPPAAAGPARGCDAARLRHPGAPGVREPNELTAAEVDLAETQLGQVDQLTSALRTRGFRVNIPVYFHVLRDGARGNVSDAAIRRQIAALNTAYGGGYGGAGTGFSFTLKKITRTAEGSWFREPENHEKAFKNRLHRGGPGTLNLYSANVGDELLGWATFPWKYRGAPRMDGVVVHYQSLPGGPIAHFDRGFSAVHETGHWLGLYHTFQDGCDRQGDHVADTPAERDPTNGCPGGKDTCPLAGGDPVHNFMDYAWDTCMRGFTSGQAARMHRAWTAFR</sequence>
<evidence type="ECO:0000256" key="1">
    <source>
        <dbReference type="ARBA" id="ARBA00008721"/>
    </source>
</evidence>
<feature type="chain" id="PRO_5039511575" description="Peptidase M43 pregnancy-associated plasma-A domain-containing protein" evidence="9">
    <location>
        <begin position="18"/>
        <end position="298"/>
    </location>
</feature>
<evidence type="ECO:0000256" key="8">
    <source>
        <dbReference type="ARBA" id="ARBA00023157"/>
    </source>
</evidence>
<keyword evidence="7" id="KW-0482">Metalloprotease</keyword>